<dbReference type="AlphaFoldDB" id="A0A3B1BWS4"/>
<organism evidence="1">
    <name type="scientific">hydrothermal vent metagenome</name>
    <dbReference type="NCBI Taxonomy" id="652676"/>
    <lineage>
        <taxon>unclassified sequences</taxon>
        <taxon>metagenomes</taxon>
        <taxon>ecological metagenomes</taxon>
    </lineage>
</organism>
<sequence length="149" mass="17333">MPTKRIELSGIYKDMEIIQMDNGKILEWHNLIDDNDAPLIPFGTKIKITLTYDDADFLNGSNGIVWATYSRRQVETIKNALLVQNIFSEIRISNLEGKNLYLIFIQNSEEVESAIDFIWRDKAGLRLKLDWQYSANNENKSFNKWLSNT</sequence>
<evidence type="ECO:0000313" key="1">
    <source>
        <dbReference type="EMBL" id="VAX20242.1"/>
    </source>
</evidence>
<dbReference type="EMBL" id="UOGD01000162">
    <property type="protein sequence ID" value="VAX20242.1"/>
    <property type="molecule type" value="Genomic_DNA"/>
</dbReference>
<proteinExistence type="predicted"/>
<accession>A0A3B1BWS4</accession>
<gene>
    <name evidence="1" type="ORF">MNBD_IGNAVI01-758</name>
</gene>
<protein>
    <submittedName>
        <fullName evidence="1">Uncharacterized protein</fullName>
    </submittedName>
</protein>
<name>A0A3B1BWS4_9ZZZZ</name>
<reference evidence="1" key="1">
    <citation type="submission" date="2018-06" db="EMBL/GenBank/DDBJ databases">
        <authorList>
            <person name="Zhirakovskaya E."/>
        </authorList>
    </citation>
    <scope>NUCLEOTIDE SEQUENCE</scope>
</reference>